<evidence type="ECO:0000313" key="1">
    <source>
        <dbReference type="EMBL" id="QCI12468.1"/>
    </source>
</evidence>
<dbReference type="RefSeq" id="WP_136914625.1">
    <property type="nucleotide sequence ID" value="NZ_CP039371.1"/>
</dbReference>
<reference evidence="2" key="1">
    <citation type="submission" date="2019-04" db="EMBL/GenBank/DDBJ databases">
        <title>Genome sequence of Pseudomonas putida 1290, an auxin catabolizing strain.</title>
        <authorList>
            <person name="Laird T.S."/>
            <person name="Leveau J.H.J."/>
        </authorList>
    </citation>
    <scope>NUCLEOTIDE SEQUENCE [LARGE SCALE GENOMIC DNA]</scope>
    <source>
        <strain evidence="2">1290</strain>
    </source>
</reference>
<dbReference type="Proteomes" id="UP000298551">
    <property type="component" value="Chromosome"/>
</dbReference>
<evidence type="ECO:0000313" key="2">
    <source>
        <dbReference type="Proteomes" id="UP000298551"/>
    </source>
</evidence>
<name>A0A4D6XCR2_PSEPU</name>
<gene>
    <name evidence="1" type="ORF">E6B08_14320</name>
</gene>
<dbReference type="AlphaFoldDB" id="A0A4D6XCR2"/>
<proteinExistence type="predicted"/>
<sequence length="80" mass="8715">MLKIVPDPPDNPQSLENTLMVASNYARCAEAVVQQAVVMQPVSQATVLIMATVHELGTLRQLIASALAQVQLRTDQPPRH</sequence>
<accession>A0A4D6XCR2</accession>
<dbReference type="EMBL" id="CP039371">
    <property type="protein sequence ID" value="QCI12468.1"/>
    <property type="molecule type" value="Genomic_DNA"/>
</dbReference>
<protein>
    <submittedName>
        <fullName evidence="1">Uncharacterized protein</fullName>
    </submittedName>
</protein>
<organism evidence="1 2">
    <name type="scientific">Pseudomonas putida</name>
    <name type="common">Arthrobacter siderocapsulatus</name>
    <dbReference type="NCBI Taxonomy" id="303"/>
    <lineage>
        <taxon>Bacteria</taxon>
        <taxon>Pseudomonadati</taxon>
        <taxon>Pseudomonadota</taxon>
        <taxon>Gammaproteobacteria</taxon>
        <taxon>Pseudomonadales</taxon>
        <taxon>Pseudomonadaceae</taxon>
        <taxon>Pseudomonas</taxon>
    </lineage>
</organism>